<dbReference type="Proteomes" id="UP001054945">
    <property type="component" value="Unassembled WGS sequence"/>
</dbReference>
<comment type="caution">
    <text evidence="1">The sequence shown here is derived from an EMBL/GenBank/DDBJ whole genome shotgun (WGS) entry which is preliminary data.</text>
</comment>
<evidence type="ECO:0000313" key="2">
    <source>
        <dbReference type="Proteomes" id="UP001054945"/>
    </source>
</evidence>
<evidence type="ECO:0000313" key="1">
    <source>
        <dbReference type="EMBL" id="GIX69752.1"/>
    </source>
</evidence>
<reference evidence="1 2" key="1">
    <citation type="submission" date="2021-06" db="EMBL/GenBank/DDBJ databases">
        <title>Caerostris extrusa draft genome.</title>
        <authorList>
            <person name="Kono N."/>
            <person name="Arakawa K."/>
        </authorList>
    </citation>
    <scope>NUCLEOTIDE SEQUENCE [LARGE SCALE GENOMIC DNA]</scope>
</reference>
<name>A0AAV4MC59_CAEEX</name>
<proteinExistence type="predicted"/>
<sequence>MFSTCCPPPLESSPGKYYTFLPFLQESITLFYLLCPPPLESSPESSPFQPVDVGPPPLESSPESFTLFYLLSSSKKRVAKSGILIKPASPLRNDTGTRNYRRLPKLIRAPSAFRMAAKGNEPMKPSRSDDLSYTLSRAVFRCEKGVAGLSIRNYKSELE</sequence>
<dbReference type="EMBL" id="BPLR01019613">
    <property type="protein sequence ID" value="GIX69752.1"/>
    <property type="molecule type" value="Genomic_DNA"/>
</dbReference>
<gene>
    <name evidence="1" type="ORF">CEXT_213591</name>
</gene>
<dbReference type="AlphaFoldDB" id="A0AAV4MC59"/>
<organism evidence="1 2">
    <name type="scientific">Caerostris extrusa</name>
    <name type="common">Bark spider</name>
    <name type="synonym">Caerostris bankana</name>
    <dbReference type="NCBI Taxonomy" id="172846"/>
    <lineage>
        <taxon>Eukaryota</taxon>
        <taxon>Metazoa</taxon>
        <taxon>Ecdysozoa</taxon>
        <taxon>Arthropoda</taxon>
        <taxon>Chelicerata</taxon>
        <taxon>Arachnida</taxon>
        <taxon>Araneae</taxon>
        <taxon>Araneomorphae</taxon>
        <taxon>Entelegynae</taxon>
        <taxon>Araneoidea</taxon>
        <taxon>Araneidae</taxon>
        <taxon>Caerostris</taxon>
    </lineage>
</organism>
<keyword evidence="2" id="KW-1185">Reference proteome</keyword>
<accession>A0AAV4MC59</accession>
<protein>
    <submittedName>
        <fullName evidence="1">Uncharacterized protein</fullName>
    </submittedName>
</protein>